<dbReference type="AlphaFoldDB" id="W7M555"/>
<reference evidence="2 3" key="1">
    <citation type="journal article" date="2010" name="Nature">
        <title>Comparative genomics reveals mobile pathogenicity chromosomes in Fusarium.</title>
        <authorList>
            <person name="Ma L.J."/>
            <person name="van der Does H.C."/>
            <person name="Borkovich K.A."/>
            <person name="Coleman J.J."/>
            <person name="Daboussi M.J."/>
            <person name="Di Pietro A."/>
            <person name="Dufresne M."/>
            <person name="Freitag M."/>
            <person name="Grabherr M."/>
            <person name="Henrissat B."/>
            <person name="Houterman P.M."/>
            <person name="Kang S."/>
            <person name="Shim W.B."/>
            <person name="Woloshuk C."/>
            <person name="Xie X."/>
            <person name="Xu J.R."/>
            <person name="Antoniw J."/>
            <person name="Baker S.E."/>
            <person name="Bluhm B.H."/>
            <person name="Breakspear A."/>
            <person name="Brown D.W."/>
            <person name="Butchko R.A."/>
            <person name="Chapman S."/>
            <person name="Coulson R."/>
            <person name="Coutinho P.M."/>
            <person name="Danchin E.G."/>
            <person name="Diener A."/>
            <person name="Gale L.R."/>
            <person name="Gardiner D.M."/>
            <person name="Goff S."/>
            <person name="Hammond-Kosack K.E."/>
            <person name="Hilburn K."/>
            <person name="Hua-Van A."/>
            <person name="Jonkers W."/>
            <person name="Kazan K."/>
            <person name="Kodira C.D."/>
            <person name="Koehrsen M."/>
            <person name="Kumar L."/>
            <person name="Lee Y.H."/>
            <person name="Li L."/>
            <person name="Manners J.M."/>
            <person name="Miranda-Saavedra D."/>
            <person name="Mukherjee M."/>
            <person name="Park G."/>
            <person name="Park J."/>
            <person name="Park S.Y."/>
            <person name="Proctor R.H."/>
            <person name="Regev A."/>
            <person name="Ruiz-Roldan M.C."/>
            <person name="Sain D."/>
            <person name="Sakthikumar S."/>
            <person name="Sykes S."/>
            <person name="Schwartz D.C."/>
            <person name="Turgeon B.G."/>
            <person name="Wapinski I."/>
            <person name="Yoder O."/>
            <person name="Young S."/>
            <person name="Zeng Q."/>
            <person name="Zhou S."/>
            <person name="Galagan J."/>
            <person name="Cuomo C.A."/>
            <person name="Kistler H.C."/>
            <person name="Rep M."/>
        </authorList>
    </citation>
    <scope>NUCLEOTIDE SEQUENCE [LARGE SCALE GENOMIC DNA]</scope>
    <source>
        <strain evidence="3">M3125 / FGSC 7600</strain>
    </source>
</reference>
<evidence type="ECO:0000313" key="3">
    <source>
        <dbReference type="Proteomes" id="UP000009096"/>
    </source>
</evidence>
<name>W7M555_GIBM7</name>
<keyword evidence="3" id="KW-1185">Reference proteome</keyword>
<feature type="compositionally biased region" description="Acidic residues" evidence="1">
    <location>
        <begin position="1"/>
        <end position="10"/>
    </location>
</feature>
<feature type="compositionally biased region" description="Pro residues" evidence="1">
    <location>
        <begin position="139"/>
        <end position="154"/>
    </location>
</feature>
<gene>
    <name evidence="2" type="ORF">FVEG_06717</name>
</gene>
<dbReference type="EMBL" id="DS022249">
    <property type="protein sequence ID" value="EWG46141.1"/>
    <property type="molecule type" value="Genomic_DNA"/>
</dbReference>
<dbReference type="GeneID" id="30064584"/>
<evidence type="ECO:0000256" key="1">
    <source>
        <dbReference type="SAM" id="MobiDB-lite"/>
    </source>
</evidence>
<accession>W7M555</accession>
<feature type="compositionally biased region" description="Basic and acidic residues" evidence="1">
    <location>
        <begin position="55"/>
        <end position="71"/>
    </location>
</feature>
<protein>
    <submittedName>
        <fullName evidence="2">Uncharacterized protein</fullName>
    </submittedName>
</protein>
<feature type="compositionally biased region" description="Low complexity" evidence="1">
    <location>
        <begin position="26"/>
        <end position="43"/>
    </location>
</feature>
<dbReference type="EMBL" id="CM000584">
    <property type="protein sequence ID" value="EWG46141.1"/>
    <property type="molecule type" value="Genomic_DNA"/>
</dbReference>
<evidence type="ECO:0000313" key="2">
    <source>
        <dbReference type="EMBL" id="EWG46141.1"/>
    </source>
</evidence>
<organism evidence="2 3">
    <name type="scientific">Gibberella moniliformis (strain M3125 / FGSC 7600)</name>
    <name type="common">Maize ear and stalk rot fungus</name>
    <name type="synonym">Fusarium verticillioides</name>
    <dbReference type="NCBI Taxonomy" id="334819"/>
    <lineage>
        <taxon>Eukaryota</taxon>
        <taxon>Fungi</taxon>
        <taxon>Dikarya</taxon>
        <taxon>Ascomycota</taxon>
        <taxon>Pezizomycotina</taxon>
        <taxon>Sordariomycetes</taxon>
        <taxon>Hypocreomycetidae</taxon>
        <taxon>Hypocreales</taxon>
        <taxon>Nectriaceae</taxon>
        <taxon>Fusarium</taxon>
        <taxon>Fusarium fujikuroi species complex</taxon>
    </lineage>
</organism>
<dbReference type="KEGG" id="fvr:FVEG_06717"/>
<dbReference type="VEuPathDB" id="FungiDB:FVEG_06717"/>
<dbReference type="Proteomes" id="UP000009096">
    <property type="component" value="Chromosome 7"/>
</dbReference>
<feature type="region of interest" description="Disordered" evidence="1">
    <location>
        <begin position="1"/>
        <end position="205"/>
    </location>
</feature>
<dbReference type="OrthoDB" id="5106852at2759"/>
<sequence length="361" mass="40221">MCEFNDEDISYDPNPFSTVPPPSGPPRSSGSSGSSGSSESSEPQDSITANPLPERFWEAEAGPRPEHGDSQKRKRAKGEPEELENSPPAKRLQPEQHSITTPVKTPLAREARSDSSSPLQSWDPDLDMPGPSARTERPSTPPRYPSPSFRPTPRPVRDISKSTHTRISQQSTEEQDLPPGIEHGQDEQGIPNQGVSGPSREPKNVPIPLDPLEQYGRALLLTLEKVPEKDREQLVQLVPARLRGQGSCKADRVCLYRSAAVNDSMMKMDIAALLSKKLFPKMVGNFHQVGLMARQWLKYSGYVNPNKMFQILEEEIKPTKKQGSELAELWRRACDRKLRHVTDTDRPCGLSEILDMGDTYI</sequence>
<dbReference type="eggNOG" id="ENOG502T40F">
    <property type="taxonomic scope" value="Eukaryota"/>
</dbReference>
<dbReference type="RefSeq" id="XP_018752332.1">
    <property type="nucleotide sequence ID" value="XM_018895120.1"/>
</dbReference>
<proteinExistence type="predicted"/>